<dbReference type="PANTHER" id="PTHR37384">
    <property type="entry name" value="OS01G0835600 PROTEIN"/>
    <property type="match status" value="1"/>
</dbReference>
<sequence length="223" mass="25359">MTMENICSGQIFEVTGEPAIVINRVPDLTLAVGATIHQDTFSNVQSKHDPCFGEWLEGRKVQKMFGKIVYNGVVVKFDGEFYTVVYEDGDSEDLEWPELEEVLIPLDISISLETMAVQMIKRRTSCEIGHKASMSNRVQMELSVQKGPQRDEVKVSEIGRQVQALVHCGSTVLQNSKRSNEIQKRVSRTAESEKRKRRERIIVEEGFERNQKQCPEKKDDGLV</sequence>
<dbReference type="Proteomes" id="UP001179952">
    <property type="component" value="Unassembled WGS sequence"/>
</dbReference>
<reference evidence="3" key="1">
    <citation type="journal article" date="2023" name="Nat. Commun.">
        <title>Diploid and tetraploid genomes of Acorus and the evolution of monocots.</title>
        <authorList>
            <person name="Ma L."/>
            <person name="Liu K.W."/>
            <person name="Li Z."/>
            <person name="Hsiao Y.Y."/>
            <person name="Qi Y."/>
            <person name="Fu T."/>
            <person name="Tang G.D."/>
            <person name="Zhang D."/>
            <person name="Sun W.H."/>
            <person name="Liu D.K."/>
            <person name="Li Y."/>
            <person name="Chen G.Z."/>
            <person name="Liu X.D."/>
            <person name="Liao X.Y."/>
            <person name="Jiang Y.T."/>
            <person name="Yu X."/>
            <person name="Hao Y."/>
            <person name="Huang J."/>
            <person name="Zhao X.W."/>
            <person name="Ke S."/>
            <person name="Chen Y.Y."/>
            <person name="Wu W.L."/>
            <person name="Hsu J.L."/>
            <person name="Lin Y.F."/>
            <person name="Huang M.D."/>
            <person name="Li C.Y."/>
            <person name="Huang L."/>
            <person name="Wang Z.W."/>
            <person name="Zhao X."/>
            <person name="Zhong W.Y."/>
            <person name="Peng D.H."/>
            <person name="Ahmad S."/>
            <person name="Lan S."/>
            <person name="Zhang J.S."/>
            <person name="Tsai W.C."/>
            <person name="Van de Peer Y."/>
            <person name="Liu Z.J."/>
        </authorList>
    </citation>
    <scope>NUCLEOTIDE SEQUENCE</scope>
    <source>
        <strain evidence="3">SCP</strain>
    </source>
</reference>
<dbReference type="PANTHER" id="PTHR37384:SF1">
    <property type="entry name" value="OS01G0835600 PROTEIN"/>
    <property type="match status" value="1"/>
</dbReference>
<dbReference type="InterPro" id="IPR047365">
    <property type="entry name" value="Tudor_AtPTM-like"/>
</dbReference>
<dbReference type="CDD" id="cd20401">
    <property type="entry name" value="Tudor_AtPTM-like"/>
    <property type="match status" value="1"/>
</dbReference>
<proteinExistence type="predicted"/>
<feature type="region of interest" description="Disordered" evidence="1">
    <location>
        <begin position="177"/>
        <end position="197"/>
    </location>
</feature>
<accession>A0AAV9B295</accession>
<protein>
    <recommendedName>
        <fullName evidence="2">PTM/DIR17-like Tudor domain-containing protein</fullName>
    </recommendedName>
</protein>
<evidence type="ECO:0000259" key="2">
    <source>
        <dbReference type="Pfam" id="PF21743"/>
    </source>
</evidence>
<reference evidence="3" key="2">
    <citation type="submission" date="2023-06" db="EMBL/GenBank/DDBJ databases">
        <authorList>
            <person name="Ma L."/>
            <person name="Liu K.-W."/>
            <person name="Li Z."/>
            <person name="Hsiao Y.-Y."/>
            <person name="Qi Y."/>
            <person name="Fu T."/>
            <person name="Tang G."/>
            <person name="Zhang D."/>
            <person name="Sun W.-H."/>
            <person name="Liu D.-K."/>
            <person name="Li Y."/>
            <person name="Chen G.-Z."/>
            <person name="Liu X.-D."/>
            <person name="Liao X.-Y."/>
            <person name="Jiang Y.-T."/>
            <person name="Yu X."/>
            <person name="Hao Y."/>
            <person name="Huang J."/>
            <person name="Zhao X.-W."/>
            <person name="Ke S."/>
            <person name="Chen Y.-Y."/>
            <person name="Wu W.-L."/>
            <person name="Hsu J.-L."/>
            <person name="Lin Y.-F."/>
            <person name="Huang M.-D."/>
            <person name="Li C.-Y."/>
            <person name="Huang L."/>
            <person name="Wang Z.-W."/>
            <person name="Zhao X."/>
            <person name="Zhong W.-Y."/>
            <person name="Peng D.-H."/>
            <person name="Ahmad S."/>
            <person name="Lan S."/>
            <person name="Zhang J.-S."/>
            <person name="Tsai W.-C."/>
            <person name="Van De Peer Y."/>
            <person name="Liu Z.-J."/>
        </authorList>
    </citation>
    <scope>NUCLEOTIDE SEQUENCE</scope>
    <source>
        <strain evidence="3">SCP</strain>
        <tissue evidence="3">Leaves</tissue>
    </source>
</reference>
<evidence type="ECO:0000256" key="1">
    <source>
        <dbReference type="SAM" id="MobiDB-lite"/>
    </source>
</evidence>
<gene>
    <name evidence="3" type="ORF">QJS04_geneDACA014687</name>
</gene>
<evidence type="ECO:0000313" key="3">
    <source>
        <dbReference type="EMBL" id="KAK1270142.1"/>
    </source>
</evidence>
<comment type="caution">
    <text evidence="3">The sequence shown here is derived from an EMBL/GenBank/DDBJ whole genome shotgun (WGS) entry which is preliminary data.</text>
</comment>
<organism evidence="3 4">
    <name type="scientific">Acorus gramineus</name>
    <name type="common">Dwarf sweet flag</name>
    <dbReference type="NCBI Taxonomy" id="55184"/>
    <lineage>
        <taxon>Eukaryota</taxon>
        <taxon>Viridiplantae</taxon>
        <taxon>Streptophyta</taxon>
        <taxon>Embryophyta</taxon>
        <taxon>Tracheophyta</taxon>
        <taxon>Spermatophyta</taxon>
        <taxon>Magnoliopsida</taxon>
        <taxon>Liliopsida</taxon>
        <taxon>Acoraceae</taxon>
        <taxon>Acorus</taxon>
    </lineage>
</organism>
<keyword evidence="4" id="KW-1185">Reference proteome</keyword>
<evidence type="ECO:0000313" key="4">
    <source>
        <dbReference type="Proteomes" id="UP001179952"/>
    </source>
</evidence>
<dbReference type="AlphaFoldDB" id="A0AAV9B295"/>
<feature type="domain" description="PTM/DIR17-like Tudor" evidence="2">
    <location>
        <begin position="58"/>
        <end position="103"/>
    </location>
</feature>
<feature type="compositionally biased region" description="Basic and acidic residues" evidence="1">
    <location>
        <begin position="178"/>
        <end position="197"/>
    </location>
</feature>
<dbReference type="EMBL" id="JAUJYN010000005">
    <property type="protein sequence ID" value="KAK1270142.1"/>
    <property type="molecule type" value="Genomic_DNA"/>
</dbReference>
<name>A0AAV9B295_ACOGR</name>
<dbReference type="Pfam" id="PF21743">
    <property type="entry name" value="PTM_DIR17_Tudor"/>
    <property type="match status" value="1"/>
</dbReference>